<dbReference type="SUPFAM" id="SSF53822">
    <property type="entry name" value="Periplasmic binding protein-like I"/>
    <property type="match status" value="1"/>
</dbReference>
<keyword evidence="7" id="KW-1185">Reference proteome</keyword>
<dbReference type="SMART" id="SM00354">
    <property type="entry name" value="HTH_LACI"/>
    <property type="match status" value="1"/>
</dbReference>
<dbReference type="PRINTS" id="PR00036">
    <property type="entry name" value="HTHLACI"/>
</dbReference>
<dbReference type="InterPro" id="IPR046335">
    <property type="entry name" value="LacI/GalR-like_sensor"/>
</dbReference>
<dbReference type="CDD" id="cd01392">
    <property type="entry name" value="HTH_LacI"/>
    <property type="match status" value="1"/>
</dbReference>
<dbReference type="RefSeq" id="WP_057798904.1">
    <property type="nucleotide sequence ID" value="NZ_BJZZ01000009.1"/>
</dbReference>
<dbReference type="AlphaFoldDB" id="A0A0R2NN55"/>
<dbReference type="Proteomes" id="UP000051249">
    <property type="component" value="Unassembled WGS sequence"/>
</dbReference>
<evidence type="ECO:0000313" key="6">
    <source>
        <dbReference type="EMBL" id="KRO25437.1"/>
    </source>
</evidence>
<keyword evidence="4" id="KW-0804">Transcription</keyword>
<dbReference type="Gene3D" id="3.40.50.2300">
    <property type="match status" value="2"/>
</dbReference>
<dbReference type="InterPro" id="IPR000843">
    <property type="entry name" value="HTH_LacI"/>
</dbReference>
<dbReference type="Pfam" id="PF13377">
    <property type="entry name" value="Peripla_BP_3"/>
    <property type="match status" value="1"/>
</dbReference>
<sequence>MAKLSDVAKKAGVSVTTVSRVINNYGSLSEKTKNAVFTAMHELNYQPNSLARSLQGKQTKLVGVIFPSITNPFYAELIADIEDKLFKNGYKVILCNANENAEKELSYLRMLTANQVDGIIVGTHSNEIKEYQTMDLPVVSFDRTLGTKIPTISSDNFQGAQLATQELVDSGANNIYFIGKTHLGSAKNPTDLREKGFAKTLEQNSLKPHYLDLDNDLSNNIKKMKIRDFLTNTPTVDGIFTSDDFTALLVMEVAQSLKIDVPKNLKVIGFDGTQLIQSFHPELSTIAQPIQDIAELLIGTLDERINQHKEFENAKLVLPNRLIKSNSTQK</sequence>
<name>A0A0R2NN55_9LACO</name>
<dbReference type="SUPFAM" id="SSF47413">
    <property type="entry name" value="lambda repressor-like DNA-binding domains"/>
    <property type="match status" value="1"/>
</dbReference>
<proteinExistence type="predicted"/>
<dbReference type="PANTHER" id="PTHR30146">
    <property type="entry name" value="LACI-RELATED TRANSCRIPTIONAL REPRESSOR"/>
    <property type="match status" value="1"/>
</dbReference>
<dbReference type="PANTHER" id="PTHR30146:SF95">
    <property type="entry name" value="RIBOSE OPERON REPRESSOR"/>
    <property type="match status" value="1"/>
</dbReference>
<dbReference type="InterPro" id="IPR028082">
    <property type="entry name" value="Peripla_BP_I"/>
</dbReference>
<dbReference type="EMBL" id="JQCQ01000010">
    <property type="protein sequence ID" value="KRO25437.1"/>
    <property type="molecule type" value="Genomic_DNA"/>
</dbReference>
<keyword evidence="2" id="KW-0805">Transcription regulation</keyword>
<dbReference type="PROSITE" id="PS50932">
    <property type="entry name" value="HTH_LACI_2"/>
    <property type="match status" value="1"/>
</dbReference>
<feature type="domain" description="HTH lacI-type" evidence="5">
    <location>
        <begin position="2"/>
        <end position="56"/>
    </location>
</feature>
<comment type="caution">
    <text evidence="6">The sequence shown here is derived from an EMBL/GenBank/DDBJ whole genome shotgun (WGS) entry which is preliminary data.</text>
</comment>
<dbReference type="PROSITE" id="PS00356">
    <property type="entry name" value="HTH_LACI_1"/>
    <property type="match status" value="1"/>
</dbReference>
<accession>A0A0R2NN55</accession>
<dbReference type="Gene3D" id="1.10.260.40">
    <property type="entry name" value="lambda repressor-like DNA-binding domains"/>
    <property type="match status" value="1"/>
</dbReference>
<dbReference type="Pfam" id="PF00356">
    <property type="entry name" value="LacI"/>
    <property type="match status" value="1"/>
</dbReference>
<evidence type="ECO:0000256" key="3">
    <source>
        <dbReference type="ARBA" id="ARBA00023125"/>
    </source>
</evidence>
<dbReference type="InterPro" id="IPR010982">
    <property type="entry name" value="Lambda_DNA-bd_dom_sf"/>
</dbReference>
<dbReference type="CDD" id="cd06291">
    <property type="entry name" value="PBP1_Qymf-like"/>
    <property type="match status" value="1"/>
</dbReference>
<evidence type="ECO:0000256" key="2">
    <source>
        <dbReference type="ARBA" id="ARBA00023015"/>
    </source>
</evidence>
<dbReference type="GO" id="GO:0000976">
    <property type="term" value="F:transcription cis-regulatory region binding"/>
    <property type="evidence" value="ECO:0007669"/>
    <property type="project" value="TreeGrafter"/>
</dbReference>
<evidence type="ECO:0000259" key="5">
    <source>
        <dbReference type="PROSITE" id="PS50932"/>
    </source>
</evidence>
<protein>
    <submittedName>
        <fullName evidence="6">LacI family transcriptional regulator</fullName>
    </submittedName>
</protein>
<evidence type="ECO:0000256" key="4">
    <source>
        <dbReference type="ARBA" id="ARBA00023163"/>
    </source>
</evidence>
<dbReference type="GO" id="GO:0003700">
    <property type="term" value="F:DNA-binding transcription factor activity"/>
    <property type="evidence" value="ECO:0007669"/>
    <property type="project" value="TreeGrafter"/>
</dbReference>
<evidence type="ECO:0000313" key="7">
    <source>
        <dbReference type="Proteomes" id="UP000051249"/>
    </source>
</evidence>
<keyword evidence="3" id="KW-0238">DNA-binding</keyword>
<evidence type="ECO:0000256" key="1">
    <source>
        <dbReference type="ARBA" id="ARBA00022491"/>
    </source>
</evidence>
<organism evidence="6 7">
    <name type="scientific">Pediococcus argentinicus</name>
    <dbReference type="NCBI Taxonomy" id="480391"/>
    <lineage>
        <taxon>Bacteria</taxon>
        <taxon>Bacillati</taxon>
        <taxon>Bacillota</taxon>
        <taxon>Bacilli</taxon>
        <taxon>Lactobacillales</taxon>
        <taxon>Lactobacillaceae</taxon>
        <taxon>Pediococcus</taxon>
    </lineage>
</organism>
<gene>
    <name evidence="6" type="ORF">IV88_GL000168</name>
</gene>
<dbReference type="OrthoDB" id="9796186at2"/>
<dbReference type="PATRIC" id="fig|480391.4.peg.171"/>
<reference evidence="6 7" key="1">
    <citation type="journal article" date="2015" name="Genome Announc.">
        <title>Expanding the biotechnology potential of lactobacilli through comparative genomics of 213 strains and associated genera.</title>
        <authorList>
            <person name="Sun Z."/>
            <person name="Harris H.M."/>
            <person name="McCann A."/>
            <person name="Guo C."/>
            <person name="Argimon S."/>
            <person name="Zhang W."/>
            <person name="Yang X."/>
            <person name="Jeffery I.B."/>
            <person name="Cooney J.C."/>
            <person name="Kagawa T.F."/>
            <person name="Liu W."/>
            <person name="Song Y."/>
            <person name="Salvetti E."/>
            <person name="Wrobel A."/>
            <person name="Rasinkangas P."/>
            <person name="Parkhill J."/>
            <person name="Rea M.C."/>
            <person name="O'Sullivan O."/>
            <person name="Ritari J."/>
            <person name="Douillard F.P."/>
            <person name="Paul Ross R."/>
            <person name="Yang R."/>
            <person name="Briner A.E."/>
            <person name="Felis G.E."/>
            <person name="de Vos W.M."/>
            <person name="Barrangou R."/>
            <person name="Klaenhammer T.R."/>
            <person name="Caufield P.W."/>
            <person name="Cui Y."/>
            <person name="Zhang H."/>
            <person name="O'Toole P.W."/>
        </authorList>
    </citation>
    <scope>NUCLEOTIDE SEQUENCE [LARGE SCALE GENOMIC DNA]</scope>
    <source>
        <strain evidence="6 7">DSM 23026</strain>
    </source>
</reference>
<keyword evidence="1" id="KW-0678">Repressor</keyword>